<evidence type="ECO:0000313" key="1">
    <source>
        <dbReference type="EMBL" id="KAG6497519.1"/>
    </source>
</evidence>
<evidence type="ECO:0000313" key="2">
    <source>
        <dbReference type="Proteomes" id="UP000734854"/>
    </source>
</evidence>
<proteinExistence type="predicted"/>
<dbReference type="PANTHER" id="PTHR33699">
    <property type="entry name" value="EXPRESSED PROTEIN"/>
    <property type="match status" value="1"/>
</dbReference>
<keyword evidence="2" id="KW-1185">Reference proteome</keyword>
<accession>A0A8J5G3S8</accession>
<protein>
    <submittedName>
        <fullName evidence="1">Uncharacterized protein</fullName>
    </submittedName>
</protein>
<dbReference type="EMBL" id="JACMSC010000012">
    <property type="protein sequence ID" value="KAG6497519.1"/>
    <property type="molecule type" value="Genomic_DNA"/>
</dbReference>
<dbReference type="AlphaFoldDB" id="A0A8J5G3S8"/>
<name>A0A8J5G3S8_ZINOF</name>
<organism evidence="1 2">
    <name type="scientific">Zingiber officinale</name>
    <name type="common">Ginger</name>
    <name type="synonym">Amomum zingiber</name>
    <dbReference type="NCBI Taxonomy" id="94328"/>
    <lineage>
        <taxon>Eukaryota</taxon>
        <taxon>Viridiplantae</taxon>
        <taxon>Streptophyta</taxon>
        <taxon>Embryophyta</taxon>
        <taxon>Tracheophyta</taxon>
        <taxon>Spermatophyta</taxon>
        <taxon>Magnoliopsida</taxon>
        <taxon>Liliopsida</taxon>
        <taxon>Zingiberales</taxon>
        <taxon>Zingiberaceae</taxon>
        <taxon>Zingiber</taxon>
    </lineage>
</organism>
<reference evidence="1 2" key="1">
    <citation type="submission" date="2020-08" db="EMBL/GenBank/DDBJ databases">
        <title>Plant Genome Project.</title>
        <authorList>
            <person name="Zhang R.-G."/>
        </authorList>
    </citation>
    <scope>NUCLEOTIDE SEQUENCE [LARGE SCALE GENOMIC DNA]</scope>
    <source>
        <tissue evidence="1">Rhizome</tissue>
    </source>
</reference>
<dbReference type="PANTHER" id="PTHR33699:SF3">
    <property type="entry name" value="OS06G0347300 PROTEIN"/>
    <property type="match status" value="1"/>
</dbReference>
<comment type="caution">
    <text evidence="1">The sequence shown here is derived from an EMBL/GenBank/DDBJ whole genome shotgun (WGS) entry which is preliminary data.</text>
</comment>
<gene>
    <name evidence="1" type="ORF">ZIOFF_045420</name>
</gene>
<sequence length="150" mass="16770">MVRGRRQIPAFGNWDYSDGLPIIQRFESTDGELVQYEAAAAPVKPVVYQKKVWNSTRAPSSASGIVLKDILGSLNCSFQVRKEERGEEGKQRACEARVATERMPRRAPKAVDEDLYKIPPELICRKPKRASIGDCGHLVWASAVLPSRFV</sequence>
<dbReference type="Proteomes" id="UP000734854">
    <property type="component" value="Unassembled WGS sequence"/>
</dbReference>